<evidence type="ECO:0000313" key="2">
    <source>
        <dbReference type="EMBL" id="CAF1689106.1"/>
    </source>
</evidence>
<keyword evidence="3" id="KW-1185">Reference proteome</keyword>
<dbReference type="Proteomes" id="UP000663828">
    <property type="component" value="Unassembled WGS sequence"/>
</dbReference>
<proteinExistence type="predicted"/>
<dbReference type="EMBL" id="CAJNOR010018936">
    <property type="protein sequence ID" value="CAF1689106.1"/>
    <property type="molecule type" value="Genomic_DNA"/>
</dbReference>
<dbReference type="AlphaFoldDB" id="A0A816HM38"/>
<gene>
    <name evidence="2" type="ORF">XAT740_LOCUS63154</name>
</gene>
<keyword evidence="1" id="KW-1133">Transmembrane helix</keyword>
<organism evidence="2 3">
    <name type="scientific">Adineta ricciae</name>
    <name type="common">Rotifer</name>
    <dbReference type="NCBI Taxonomy" id="249248"/>
    <lineage>
        <taxon>Eukaryota</taxon>
        <taxon>Metazoa</taxon>
        <taxon>Spiralia</taxon>
        <taxon>Gnathifera</taxon>
        <taxon>Rotifera</taxon>
        <taxon>Eurotatoria</taxon>
        <taxon>Bdelloidea</taxon>
        <taxon>Adinetida</taxon>
        <taxon>Adinetidae</taxon>
        <taxon>Adineta</taxon>
    </lineage>
</organism>
<evidence type="ECO:0000256" key="1">
    <source>
        <dbReference type="SAM" id="Phobius"/>
    </source>
</evidence>
<sequence length="85" mass="9206">NTVLPPSNSNITTILSNAKPVYSSMLNREVPGPPFLFGAFLATVALMFALLLPHSVGTGNDARTIEQSARLMERGEDINDTNQFD</sequence>
<keyword evidence="1" id="KW-0812">Transmembrane</keyword>
<feature type="transmembrane region" description="Helical" evidence="1">
    <location>
        <begin position="35"/>
        <end position="53"/>
    </location>
</feature>
<accession>A0A816HM38</accession>
<reference evidence="2" key="1">
    <citation type="submission" date="2021-02" db="EMBL/GenBank/DDBJ databases">
        <authorList>
            <person name="Nowell W R."/>
        </authorList>
    </citation>
    <scope>NUCLEOTIDE SEQUENCE</scope>
</reference>
<feature type="non-terminal residue" evidence="2">
    <location>
        <position position="1"/>
    </location>
</feature>
<comment type="caution">
    <text evidence="2">The sequence shown here is derived from an EMBL/GenBank/DDBJ whole genome shotgun (WGS) entry which is preliminary data.</text>
</comment>
<keyword evidence="1" id="KW-0472">Membrane</keyword>
<evidence type="ECO:0000313" key="3">
    <source>
        <dbReference type="Proteomes" id="UP000663828"/>
    </source>
</evidence>
<protein>
    <submittedName>
        <fullName evidence="2">Uncharacterized protein</fullName>
    </submittedName>
</protein>
<name>A0A816HM38_ADIRI</name>